<evidence type="ECO:0000313" key="10">
    <source>
        <dbReference type="EMBL" id="KAA3963611.1"/>
    </source>
</evidence>
<evidence type="ECO:0000256" key="6">
    <source>
        <dbReference type="PROSITE-ProRule" id="PRU00169"/>
    </source>
</evidence>
<dbReference type="InterPro" id="IPR001867">
    <property type="entry name" value="OmpR/PhoB-type_DNA-bd"/>
</dbReference>
<dbReference type="CDD" id="cd19935">
    <property type="entry name" value="REC_OmpR_CusR-like"/>
    <property type="match status" value="1"/>
</dbReference>
<dbReference type="AlphaFoldDB" id="A0A641QB30"/>
<dbReference type="SUPFAM" id="SSF52172">
    <property type="entry name" value="CheY-like"/>
    <property type="match status" value="1"/>
</dbReference>
<dbReference type="Gene3D" id="3.40.50.2300">
    <property type="match status" value="1"/>
</dbReference>
<evidence type="ECO:0000256" key="7">
    <source>
        <dbReference type="PROSITE-ProRule" id="PRU01091"/>
    </source>
</evidence>
<dbReference type="PANTHER" id="PTHR48111">
    <property type="entry name" value="REGULATOR OF RPOS"/>
    <property type="match status" value="1"/>
</dbReference>
<accession>A0A641QB30</accession>
<feature type="domain" description="OmpR/PhoB-type" evidence="9">
    <location>
        <begin position="126"/>
        <end position="224"/>
    </location>
</feature>
<proteinExistence type="predicted"/>
<dbReference type="InterPro" id="IPR036388">
    <property type="entry name" value="WH-like_DNA-bd_sf"/>
</dbReference>
<dbReference type="InterPro" id="IPR011006">
    <property type="entry name" value="CheY-like_superfamily"/>
</dbReference>
<dbReference type="PROSITE" id="PS50110">
    <property type="entry name" value="RESPONSE_REGULATORY"/>
    <property type="match status" value="1"/>
</dbReference>
<dbReference type="GO" id="GO:0005829">
    <property type="term" value="C:cytosol"/>
    <property type="evidence" value="ECO:0007669"/>
    <property type="project" value="TreeGrafter"/>
</dbReference>
<keyword evidence="4 7" id="KW-0238">DNA-binding</keyword>
<evidence type="ECO:0000256" key="1">
    <source>
        <dbReference type="ARBA" id="ARBA00022553"/>
    </source>
</evidence>
<feature type="modified residue" description="4-aspartylphosphate" evidence="6">
    <location>
        <position position="52"/>
    </location>
</feature>
<feature type="domain" description="Response regulatory" evidence="8">
    <location>
        <begin position="3"/>
        <end position="118"/>
    </location>
</feature>
<dbReference type="InterPro" id="IPR001789">
    <property type="entry name" value="Sig_transdc_resp-reg_receiver"/>
</dbReference>
<dbReference type="SMART" id="SM00862">
    <property type="entry name" value="Trans_reg_C"/>
    <property type="match status" value="1"/>
</dbReference>
<keyword evidence="3" id="KW-0805">Transcription regulation</keyword>
<sequence length="224" mass="25775">MAKILLVEDEINIASFIERGLKEFGHSVTVCHDGDTGWKILQDKPFDLLILDIIMPKINGLELCRLYRQMFGYQIPVIMLTALGTTEDIVKGLDAGADDYLVKPFSFQELEARIKALLRRNKEVPSNLLTCDNLVLDYNTRKAKRGDIDIDPTVKEYRLLEYFMTHQGVALSRITLLKDVWDKNFDTNTNIVDVYVNYLRVKIDRDFDKKLIHTVVGLGYIMNT</sequence>
<evidence type="ECO:0000256" key="4">
    <source>
        <dbReference type="ARBA" id="ARBA00023125"/>
    </source>
</evidence>
<dbReference type="EMBL" id="VWKV01000010">
    <property type="protein sequence ID" value="KAA3963611.1"/>
    <property type="molecule type" value="Genomic_DNA"/>
</dbReference>
<dbReference type="CDD" id="cd00383">
    <property type="entry name" value="trans_reg_C"/>
    <property type="match status" value="1"/>
</dbReference>
<dbReference type="PANTHER" id="PTHR48111:SF22">
    <property type="entry name" value="REGULATOR OF RPOS"/>
    <property type="match status" value="1"/>
</dbReference>
<protein>
    <submittedName>
        <fullName evidence="10">Response regulator transcription factor</fullName>
    </submittedName>
</protein>
<keyword evidence="2" id="KW-0902">Two-component regulatory system</keyword>
<gene>
    <name evidence="10" type="ORF">F3D74_08615</name>
</gene>
<dbReference type="Gene3D" id="1.10.10.10">
    <property type="entry name" value="Winged helix-like DNA-binding domain superfamily/Winged helix DNA-binding domain"/>
    <property type="match status" value="1"/>
</dbReference>
<evidence type="ECO:0000259" key="9">
    <source>
        <dbReference type="PROSITE" id="PS51755"/>
    </source>
</evidence>
<dbReference type="InterPro" id="IPR039420">
    <property type="entry name" value="WalR-like"/>
</dbReference>
<evidence type="ECO:0000259" key="8">
    <source>
        <dbReference type="PROSITE" id="PS50110"/>
    </source>
</evidence>
<feature type="DNA-binding region" description="OmpR/PhoB-type" evidence="7">
    <location>
        <begin position="126"/>
        <end position="224"/>
    </location>
</feature>
<dbReference type="Pfam" id="PF00486">
    <property type="entry name" value="Trans_reg_C"/>
    <property type="match status" value="1"/>
</dbReference>
<dbReference type="FunFam" id="1.10.10.10:FF:000005">
    <property type="entry name" value="Two-component system response regulator"/>
    <property type="match status" value="1"/>
</dbReference>
<reference evidence="10" key="1">
    <citation type="journal article" date="2019" name="Nat. Med.">
        <title>A library of human gut bacterial isolates paired with longitudinal multiomics data enables mechanistic microbiome research.</title>
        <authorList>
            <person name="Poyet M."/>
            <person name="Groussin M."/>
            <person name="Gibbons S.M."/>
            <person name="Avila-Pacheco J."/>
            <person name="Jiang X."/>
            <person name="Kearney S.M."/>
            <person name="Perrotta A.R."/>
            <person name="Berdy B."/>
            <person name="Zhao S."/>
            <person name="Lieberman T.D."/>
            <person name="Swanson P.K."/>
            <person name="Smith M."/>
            <person name="Roesemann S."/>
            <person name="Alexander J.E."/>
            <person name="Rich S.A."/>
            <person name="Livny J."/>
            <person name="Vlamakis H."/>
            <person name="Clish C."/>
            <person name="Bullock K."/>
            <person name="Deik A."/>
            <person name="Scott J."/>
            <person name="Pierce K.A."/>
            <person name="Xavier R.J."/>
            <person name="Alm E.J."/>
        </authorList>
    </citation>
    <scope>NUCLEOTIDE SEQUENCE</scope>
    <source>
        <strain evidence="10">BIOML-A154</strain>
    </source>
</reference>
<keyword evidence="1 6" id="KW-0597">Phosphoprotein</keyword>
<dbReference type="GO" id="GO:0000976">
    <property type="term" value="F:transcription cis-regulatory region binding"/>
    <property type="evidence" value="ECO:0007669"/>
    <property type="project" value="TreeGrafter"/>
</dbReference>
<evidence type="ECO:0000256" key="5">
    <source>
        <dbReference type="ARBA" id="ARBA00023163"/>
    </source>
</evidence>
<keyword evidence="5" id="KW-0804">Transcription</keyword>
<dbReference type="Pfam" id="PF00072">
    <property type="entry name" value="Response_reg"/>
    <property type="match status" value="1"/>
</dbReference>
<comment type="caution">
    <text evidence="10">The sequence shown here is derived from an EMBL/GenBank/DDBJ whole genome shotgun (WGS) entry which is preliminary data.</text>
</comment>
<dbReference type="GO" id="GO:0006355">
    <property type="term" value="P:regulation of DNA-templated transcription"/>
    <property type="evidence" value="ECO:0007669"/>
    <property type="project" value="InterPro"/>
</dbReference>
<evidence type="ECO:0000256" key="3">
    <source>
        <dbReference type="ARBA" id="ARBA00023015"/>
    </source>
</evidence>
<evidence type="ECO:0000256" key="2">
    <source>
        <dbReference type="ARBA" id="ARBA00023012"/>
    </source>
</evidence>
<name>A0A641QB30_BACOV</name>
<organism evidence="10">
    <name type="scientific">Bacteroides ovatus</name>
    <dbReference type="NCBI Taxonomy" id="28116"/>
    <lineage>
        <taxon>Bacteria</taxon>
        <taxon>Pseudomonadati</taxon>
        <taxon>Bacteroidota</taxon>
        <taxon>Bacteroidia</taxon>
        <taxon>Bacteroidales</taxon>
        <taxon>Bacteroidaceae</taxon>
        <taxon>Bacteroides</taxon>
    </lineage>
</organism>
<dbReference type="PROSITE" id="PS51755">
    <property type="entry name" value="OMPR_PHOB"/>
    <property type="match status" value="1"/>
</dbReference>
<dbReference type="SMART" id="SM00448">
    <property type="entry name" value="REC"/>
    <property type="match status" value="1"/>
</dbReference>
<dbReference type="Gene3D" id="6.10.250.690">
    <property type="match status" value="1"/>
</dbReference>
<dbReference type="GO" id="GO:0032993">
    <property type="term" value="C:protein-DNA complex"/>
    <property type="evidence" value="ECO:0007669"/>
    <property type="project" value="TreeGrafter"/>
</dbReference>
<dbReference type="GO" id="GO:0000156">
    <property type="term" value="F:phosphorelay response regulator activity"/>
    <property type="evidence" value="ECO:0007669"/>
    <property type="project" value="TreeGrafter"/>
</dbReference>